<dbReference type="RefSeq" id="WP_143110542.1">
    <property type="nucleotide sequence ID" value="NZ_JAEUWV010000012.1"/>
</dbReference>
<dbReference type="Proteomes" id="UP001205920">
    <property type="component" value="Unassembled WGS sequence"/>
</dbReference>
<organism evidence="1 2">
    <name type="scientific">Corynebacterium lipophilum</name>
    <dbReference type="NCBI Taxonomy" id="2804918"/>
    <lineage>
        <taxon>Bacteria</taxon>
        <taxon>Bacillati</taxon>
        <taxon>Actinomycetota</taxon>
        <taxon>Actinomycetes</taxon>
        <taxon>Mycobacteriales</taxon>
        <taxon>Corynebacteriaceae</taxon>
        <taxon>Corynebacterium</taxon>
    </lineage>
</organism>
<dbReference type="AlphaFoldDB" id="A0AAW5HZR1"/>
<reference evidence="1 2" key="1">
    <citation type="submission" date="2021-01" db="EMBL/GenBank/DDBJ databases">
        <title>Identification and Characterization of Corynebacterium sp.</title>
        <authorList>
            <person name="Luo Q."/>
            <person name="Qu P."/>
            <person name="Chen Q."/>
        </authorList>
    </citation>
    <scope>NUCLEOTIDE SEQUENCE [LARGE SCALE GENOMIC DNA]</scope>
    <source>
        <strain evidence="1 2">MC-18</strain>
    </source>
</reference>
<proteinExistence type="predicted"/>
<evidence type="ECO:0000313" key="2">
    <source>
        <dbReference type="Proteomes" id="UP001205920"/>
    </source>
</evidence>
<keyword evidence="2" id="KW-1185">Reference proteome</keyword>
<name>A0AAW5HZR1_9CORY</name>
<comment type="caution">
    <text evidence="1">The sequence shown here is derived from an EMBL/GenBank/DDBJ whole genome shotgun (WGS) entry which is preliminary data.</text>
</comment>
<sequence length="61" mass="6465">MHTEVLPLQALSQTIASAEETTGLSHHPDHGSQYLGVVYNEQLAQYGFAASTGTVGGTYDN</sequence>
<evidence type="ECO:0000313" key="1">
    <source>
        <dbReference type="EMBL" id="MCO6394917.1"/>
    </source>
</evidence>
<gene>
    <name evidence="1" type="ORF">JMN37_08020</name>
</gene>
<dbReference type="EMBL" id="JAEUWV010000012">
    <property type="protein sequence ID" value="MCO6394917.1"/>
    <property type="molecule type" value="Genomic_DNA"/>
</dbReference>
<accession>A0AAW5HZR1</accession>
<protein>
    <submittedName>
        <fullName evidence="1">Uncharacterized protein</fullName>
    </submittedName>
</protein>